<dbReference type="WBParaSite" id="HPBE_0001771201-mRNA-1">
    <property type="protein sequence ID" value="HPBE_0001771201-mRNA-1"/>
    <property type="gene ID" value="HPBE_0001771201"/>
</dbReference>
<dbReference type="OrthoDB" id="410104at2759"/>
<organism evidence="2">
    <name type="scientific">Heligmosomoides polygyrus</name>
    <name type="common">Parasitic roundworm</name>
    <dbReference type="NCBI Taxonomy" id="6339"/>
    <lineage>
        <taxon>Eukaryota</taxon>
        <taxon>Metazoa</taxon>
        <taxon>Ecdysozoa</taxon>
        <taxon>Nematoda</taxon>
        <taxon>Chromadorea</taxon>
        <taxon>Rhabditida</taxon>
        <taxon>Rhabditina</taxon>
        <taxon>Rhabditomorpha</taxon>
        <taxon>Strongyloidea</taxon>
        <taxon>Heligmosomidae</taxon>
        <taxon>Heligmosomoides</taxon>
    </lineage>
</organism>
<feature type="compositionally biased region" description="Basic residues" evidence="1">
    <location>
        <begin position="583"/>
        <end position="592"/>
    </location>
</feature>
<feature type="compositionally biased region" description="Basic and acidic residues" evidence="1">
    <location>
        <begin position="492"/>
        <end position="507"/>
    </location>
</feature>
<dbReference type="GO" id="GO:0140445">
    <property type="term" value="C:chromosome, telomeric repeat region"/>
    <property type="evidence" value="ECO:0007669"/>
    <property type="project" value="TreeGrafter"/>
</dbReference>
<dbReference type="EMBL" id="UZAH01030209">
    <property type="protein sequence ID" value="VDP09687.1"/>
    <property type="molecule type" value="Genomic_DNA"/>
</dbReference>
<proteinExistence type="predicted"/>
<feature type="compositionally biased region" description="Basic and acidic residues" evidence="1">
    <location>
        <begin position="225"/>
        <end position="248"/>
    </location>
</feature>
<feature type="compositionally biased region" description="Acidic residues" evidence="1">
    <location>
        <begin position="643"/>
        <end position="652"/>
    </location>
</feature>
<reference evidence="4" key="2">
    <citation type="submission" date="2019-09" db="UniProtKB">
        <authorList>
            <consortium name="WormBaseParasite"/>
        </authorList>
    </citation>
    <scope>IDENTIFICATION</scope>
</reference>
<gene>
    <name evidence="2" type="ORF">HPBE_LOCUS17711</name>
</gene>
<dbReference type="PANTHER" id="PTHR22928">
    <property type="entry name" value="TELOMERE-ASSOCIATED PROTEIN RIF1"/>
    <property type="match status" value="1"/>
</dbReference>
<dbReference type="AlphaFoldDB" id="A0A3P8A711"/>
<feature type="compositionally biased region" description="Basic and acidic residues" evidence="1">
    <location>
        <begin position="297"/>
        <end position="330"/>
    </location>
</feature>
<sequence>MTVLKMCRIMFCGVSRPNLIRTLFVTLSDLLLNMYAKMFDIDKARSRDFAQDTYAAIIESVEKKIAGPFDDSFLADCAPLMTALLATRRGRRTKVNQAACSLWKSTFAHAQSLTYTAELRKVLKHLVKKRVINAPGFSMVSGGDTEMTSDTEDASFGTSPFTESQSSSRPRRSKKLGKAEHAEGDCGLCIPSKQEDSVSSQAGKKRSKSISNVADEAGTPKPKTAKKEEIAGVKSEPRPPRLDSKEKTAAASKSPKSEELTPLRCAPTPRTKRRMCMGLLDEDSIDYVPIVSSESAKKMKLTDRQREIFSEKRASNVTRKESSPSQKEEPAVVIASEAQKEPMETRARRASLEHPAKTEEPVEESTASPKRRSKMKLNFDQKAYDRLPRAVLWKALRGSGVPERLITVIKDMYEGSKAAIRTPHGVTRKVDITEDPLRTILYADDIALVADNQKELEEKVQLWQRALAYNGLRLNVESCGSSLSDSTTGKPSMKESSAEVQEVERVPDLPLEDSASLTDDVSSSEESVEQSGLGDEKVEDGKQPDSRRSRKKLTPTKYLGLKRREVSKSFDKDQKTPQEATPKKVRQTKKTPLKNMIGTDAEPKQGRQESQENNVEQADDMVALREIDEVLTAKEPGCASLDESLDEKDQEQETVAQTPEKESGTVTQTPEKQNEAPGIIAATPTIPFVQRIAGTPGILKKIDSPSTAERKLRRVHFGETMENAVSDAANAPTDELDKAKITDDLIPASPKATLKRATPRRPFFHLQTSVEQAPEPTAESMEVSEVISTVSMEHKDDSDVAVVVVAVNCEEEVELVERPPTPETAVEEVEDVTEAQNELEPVPVTTAVEEEKKKILENVKEAYRILEEAAAQGAGGNTQLRRAASKTVRALLDLVEWCDEAV</sequence>
<feature type="compositionally biased region" description="Basic and acidic residues" evidence="1">
    <location>
        <begin position="338"/>
        <end position="360"/>
    </location>
</feature>
<name>A0A3P8A711_HELPZ</name>
<dbReference type="Proteomes" id="UP000050761">
    <property type="component" value="Unassembled WGS sequence"/>
</dbReference>
<dbReference type="GO" id="GO:0000723">
    <property type="term" value="P:telomere maintenance"/>
    <property type="evidence" value="ECO:0007669"/>
    <property type="project" value="TreeGrafter"/>
</dbReference>
<dbReference type="PANTHER" id="PTHR22928:SF3">
    <property type="entry name" value="TELOMERE-ASSOCIATED PROTEIN RIF1"/>
    <property type="match status" value="1"/>
</dbReference>
<keyword evidence="3" id="KW-1185">Reference proteome</keyword>
<feature type="region of interest" description="Disordered" evidence="1">
    <location>
        <begin position="635"/>
        <end position="678"/>
    </location>
</feature>
<feature type="region of interest" description="Disordered" evidence="1">
    <location>
        <begin position="297"/>
        <end position="375"/>
    </location>
</feature>
<evidence type="ECO:0000256" key="1">
    <source>
        <dbReference type="SAM" id="MobiDB-lite"/>
    </source>
</evidence>
<feature type="compositionally biased region" description="Basic and acidic residues" evidence="1">
    <location>
        <begin position="601"/>
        <end position="610"/>
    </location>
</feature>
<feature type="region of interest" description="Disordered" evidence="1">
    <location>
        <begin position="138"/>
        <end position="271"/>
    </location>
</feature>
<evidence type="ECO:0000313" key="2">
    <source>
        <dbReference type="EMBL" id="VDP09687.1"/>
    </source>
</evidence>
<protein>
    <submittedName>
        <fullName evidence="4">Reverse transcriptase domain-containing protein</fullName>
    </submittedName>
</protein>
<reference evidence="2 3" key="1">
    <citation type="submission" date="2018-11" db="EMBL/GenBank/DDBJ databases">
        <authorList>
            <consortium name="Pathogen Informatics"/>
        </authorList>
    </citation>
    <scope>NUCLEOTIDE SEQUENCE [LARGE SCALE GENOMIC DNA]</scope>
</reference>
<feature type="compositionally biased region" description="Basic and acidic residues" evidence="1">
    <location>
        <begin position="534"/>
        <end position="547"/>
    </location>
</feature>
<dbReference type="GO" id="GO:0005634">
    <property type="term" value="C:nucleus"/>
    <property type="evidence" value="ECO:0007669"/>
    <property type="project" value="TreeGrafter"/>
</dbReference>
<accession>A0A3P8A711</accession>
<feature type="compositionally biased region" description="Polar residues" evidence="1">
    <location>
        <begin position="480"/>
        <end position="491"/>
    </location>
</feature>
<evidence type="ECO:0000313" key="3">
    <source>
        <dbReference type="Proteomes" id="UP000050761"/>
    </source>
</evidence>
<feature type="compositionally biased region" description="Basic and acidic residues" evidence="1">
    <location>
        <begin position="562"/>
        <end position="576"/>
    </location>
</feature>
<evidence type="ECO:0000313" key="4">
    <source>
        <dbReference type="WBParaSite" id="HPBE_0001771201-mRNA-1"/>
    </source>
</evidence>
<feature type="region of interest" description="Disordered" evidence="1">
    <location>
        <begin position="480"/>
        <end position="617"/>
    </location>
</feature>